<dbReference type="AlphaFoldDB" id="A0A5C0AZD1"/>
<dbReference type="Proteomes" id="UP000325161">
    <property type="component" value="Chromosome"/>
</dbReference>
<feature type="transmembrane region" description="Helical" evidence="1">
    <location>
        <begin position="184"/>
        <end position="207"/>
    </location>
</feature>
<feature type="transmembrane region" description="Helical" evidence="1">
    <location>
        <begin position="94"/>
        <end position="114"/>
    </location>
</feature>
<sequence length="213" mass="22359">MKTENLVAMLAANVEAVSPKAASRQIGLALAASLPLSFLLLAMGYGVRSDLSTAIGWPMFWVKLLVPACVAVFGFTVTQRLARPGVLVRQTWMGLLAPILFIWALGVIVLMTAPPADRAALIMGQTWRSCAFSITAISAPVFVAALWSLKRLAPTRPAVAGAAAGAMSSGSGAAIYALHCPEMAAPFLAVWYVAGMSLPALLGALIGPRLLRW</sequence>
<dbReference type="OrthoDB" id="6059252at2"/>
<name>A0A5C0AZD1_9BURK</name>
<feature type="transmembrane region" description="Helical" evidence="1">
    <location>
        <begin position="159"/>
        <end position="178"/>
    </location>
</feature>
<evidence type="ECO:0000313" key="3">
    <source>
        <dbReference type="Proteomes" id="UP000325161"/>
    </source>
</evidence>
<feature type="transmembrane region" description="Helical" evidence="1">
    <location>
        <begin position="59"/>
        <end position="82"/>
    </location>
</feature>
<evidence type="ECO:0000313" key="2">
    <source>
        <dbReference type="EMBL" id="QEI06210.1"/>
    </source>
</evidence>
<dbReference type="Pfam" id="PF06532">
    <property type="entry name" value="NrsF"/>
    <property type="match status" value="1"/>
</dbReference>
<dbReference type="EMBL" id="CP043046">
    <property type="protein sequence ID" value="QEI06210.1"/>
    <property type="molecule type" value="Genomic_DNA"/>
</dbReference>
<feature type="transmembrane region" description="Helical" evidence="1">
    <location>
        <begin position="26"/>
        <end position="47"/>
    </location>
</feature>
<proteinExistence type="predicted"/>
<keyword evidence="3" id="KW-1185">Reference proteome</keyword>
<keyword evidence="1" id="KW-0472">Membrane</keyword>
<protein>
    <submittedName>
        <fullName evidence="2">DUF1109 domain-containing protein</fullName>
    </submittedName>
</protein>
<reference evidence="2 3" key="1">
    <citation type="submission" date="2019-08" db="EMBL/GenBank/DDBJ databases">
        <title>Amphibian skin-associated Pigmentiphaga: genome sequence and occurrence across geography and hosts.</title>
        <authorList>
            <person name="Bletz M.C."/>
            <person name="Bunk B."/>
            <person name="Sproeer C."/>
            <person name="Biwer P."/>
            <person name="Reiter S."/>
            <person name="Rabemananjara F.C.E."/>
            <person name="Schulz S."/>
            <person name="Overmann J."/>
            <person name="Vences M."/>
        </authorList>
    </citation>
    <scope>NUCLEOTIDE SEQUENCE [LARGE SCALE GENOMIC DNA]</scope>
    <source>
        <strain evidence="2 3">Mada1488</strain>
    </source>
</reference>
<organism evidence="2 3">
    <name type="scientific">Pigmentiphaga aceris</name>
    <dbReference type="NCBI Taxonomy" id="1940612"/>
    <lineage>
        <taxon>Bacteria</taxon>
        <taxon>Pseudomonadati</taxon>
        <taxon>Pseudomonadota</taxon>
        <taxon>Betaproteobacteria</taxon>
        <taxon>Burkholderiales</taxon>
        <taxon>Alcaligenaceae</taxon>
        <taxon>Pigmentiphaga</taxon>
    </lineage>
</organism>
<accession>A0A5C0AZD1</accession>
<feature type="transmembrane region" description="Helical" evidence="1">
    <location>
        <begin position="126"/>
        <end position="147"/>
    </location>
</feature>
<dbReference type="InterPro" id="IPR009495">
    <property type="entry name" value="NrsF"/>
</dbReference>
<keyword evidence="1" id="KW-0812">Transmembrane</keyword>
<keyword evidence="1" id="KW-1133">Transmembrane helix</keyword>
<gene>
    <name evidence="2" type="ORF">FXN63_10445</name>
</gene>
<evidence type="ECO:0000256" key="1">
    <source>
        <dbReference type="SAM" id="Phobius"/>
    </source>
</evidence>
<dbReference type="KEGG" id="pacr:FXN63_10445"/>
<dbReference type="RefSeq" id="WP_148814593.1">
    <property type="nucleotide sequence ID" value="NZ_CP043046.1"/>
</dbReference>